<dbReference type="Pfam" id="PF14082">
    <property type="entry name" value="SduA_C"/>
    <property type="match status" value="1"/>
</dbReference>
<keyword evidence="4" id="KW-1185">Reference proteome</keyword>
<feature type="compositionally biased region" description="Acidic residues" evidence="1">
    <location>
        <begin position="345"/>
        <end position="367"/>
    </location>
</feature>
<comment type="caution">
    <text evidence="3">The sequence shown here is derived from an EMBL/GenBank/DDBJ whole genome shotgun (WGS) entry which is preliminary data.</text>
</comment>
<evidence type="ECO:0000259" key="2">
    <source>
        <dbReference type="Pfam" id="PF14082"/>
    </source>
</evidence>
<dbReference type="RefSeq" id="WP_215792059.1">
    <property type="nucleotide sequence ID" value="NZ_JAHKKG010000010.1"/>
</dbReference>
<evidence type="ECO:0000256" key="1">
    <source>
        <dbReference type="SAM" id="MobiDB-lite"/>
    </source>
</evidence>
<dbReference type="InterPro" id="IPR025359">
    <property type="entry name" value="SduA_C"/>
</dbReference>
<reference evidence="3 4" key="1">
    <citation type="submission" date="2021-06" db="EMBL/GenBank/DDBJ databases">
        <title>Actinoplanes lichenicola sp. nov., and Actinoplanes ovalisporus sp. nov., isolated from lichen in Thailand.</title>
        <authorList>
            <person name="Saeng-In P."/>
            <person name="Kanchanasin P."/>
            <person name="Yuki M."/>
            <person name="Kudo T."/>
            <person name="Ohkuma M."/>
            <person name="Phongsopitanun W."/>
            <person name="Tanasupawat S."/>
        </authorList>
    </citation>
    <scope>NUCLEOTIDE SEQUENCE [LARGE SCALE GENOMIC DNA]</scope>
    <source>
        <strain evidence="3 4">NBRC 110975</strain>
    </source>
</reference>
<accession>A0ABS5YWT9</accession>
<evidence type="ECO:0000313" key="4">
    <source>
        <dbReference type="Proteomes" id="UP001519654"/>
    </source>
</evidence>
<feature type="region of interest" description="Disordered" evidence="1">
    <location>
        <begin position="342"/>
        <end position="382"/>
    </location>
</feature>
<gene>
    <name evidence="3" type="ORF">KOI35_30170</name>
</gene>
<protein>
    <submittedName>
        <fullName evidence="3">DUF4263 domain-containing protein</fullName>
    </submittedName>
</protein>
<evidence type="ECO:0000313" key="3">
    <source>
        <dbReference type="EMBL" id="MBU2667786.1"/>
    </source>
</evidence>
<dbReference type="Proteomes" id="UP001519654">
    <property type="component" value="Unassembled WGS sequence"/>
</dbReference>
<organism evidence="3 4">
    <name type="scientific">Paractinoplanes bogorensis</name>
    <dbReference type="NCBI Taxonomy" id="1610840"/>
    <lineage>
        <taxon>Bacteria</taxon>
        <taxon>Bacillati</taxon>
        <taxon>Actinomycetota</taxon>
        <taxon>Actinomycetes</taxon>
        <taxon>Micromonosporales</taxon>
        <taxon>Micromonosporaceae</taxon>
        <taxon>Paractinoplanes</taxon>
    </lineage>
</organism>
<name>A0ABS5YWT9_9ACTN</name>
<sequence length="382" mass="43588">MSQDAAAQAFRVRTTTKHQPPNVLDFTTVDVKQGRRVFKSATILTISDEETGEIKRREFKVQTFGRSLNGPGFSFEDRAEHRWYCEDREIEAVRDLLNNAFPTAGVYQFPAHDSAVQQLIAGIDEGRVDADAVHRVVTAICNAPDLAEALARMDEAGVLADVIERNRQLQGLRRWRQVVEDPASTEPDIQRVLDQEWWVFGGRYIKAEVRRQLVPGDEMDLLLVRSDGSLHVVEIKQANIPKLIREHRSHYRVGNEVHEAVSQAANYLRSLDEQRDFILNRFKVDPRRASATVVIGHPMFVESRIPQEAINEAIRTYNSHLSRIEVMTFADLIEGAEGSFALTDADGEDEGERDVEEYWPEPEEDPWPEPASYRDPWDDPPF</sequence>
<proteinExistence type="predicted"/>
<dbReference type="EMBL" id="JAHKKG010000010">
    <property type="protein sequence ID" value="MBU2667786.1"/>
    <property type="molecule type" value="Genomic_DNA"/>
</dbReference>
<feature type="domain" description="Shedu protein SduA C-terminal" evidence="2">
    <location>
        <begin position="184"/>
        <end position="333"/>
    </location>
</feature>